<organism evidence="6 7">
    <name type="scientific">Myxococcus virescens</name>
    <dbReference type="NCBI Taxonomy" id="83456"/>
    <lineage>
        <taxon>Bacteria</taxon>
        <taxon>Pseudomonadati</taxon>
        <taxon>Myxococcota</taxon>
        <taxon>Myxococcia</taxon>
        <taxon>Myxococcales</taxon>
        <taxon>Cystobacterineae</taxon>
        <taxon>Myxococcaceae</taxon>
        <taxon>Myxococcus</taxon>
    </lineage>
</organism>
<keyword evidence="4" id="KW-0671">Queuosine biosynthesis</keyword>
<dbReference type="EC" id="2.4.2.29" evidence="4"/>
<dbReference type="InterPro" id="IPR036511">
    <property type="entry name" value="TGT-like_sf"/>
</dbReference>
<dbReference type="SUPFAM" id="SSF51713">
    <property type="entry name" value="tRNA-guanine transglycosylase"/>
    <property type="match status" value="1"/>
</dbReference>
<comment type="caution">
    <text evidence="6">The sequence shown here is derived from an EMBL/GenBank/DDBJ whole genome shotgun (WGS) entry which is preliminary data.</text>
</comment>
<feature type="binding site" evidence="4">
    <location>
        <begin position="161"/>
        <end position="165"/>
    </location>
    <ligand>
        <name>substrate</name>
    </ligand>
</feature>
<evidence type="ECO:0000256" key="2">
    <source>
        <dbReference type="ARBA" id="ARBA00022679"/>
    </source>
</evidence>
<comment type="cofactor">
    <cofactor evidence="4">
        <name>Zn(2+)</name>
        <dbReference type="ChEBI" id="CHEBI:29105"/>
    </cofactor>
    <text evidence="4">Binds 1 zinc ion per subunit.</text>
</comment>
<evidence type="ECO:0000259" key="5">
    <source>
        <dbReference type="Pfam" id="PF01702"/>
    </source>
</evidence>
<evidence type="ECO:0000256" key="4">
    <source>
        <dbReference type="HAMAP-Rule" id="MF_00168"/>
    </source>
</evidence>
<feature type="active site" description="Proton acceptor" evidence="4">
    <location>
        <position position="161"/>
    </location>
</feature>
<proteinExistence type="inferred from homology"/>
<feature type="binding site" evidence="4">
    <location>
        <position position="286"/>
    </location>
    <ligand>
        <name>substrate</name>
    </ligand>
</feature>
<dbReference type="Pfam" id="PF01702">
    <property type="entry name" value="TGT"/>
    <property type="match status" value="1"/>
</dbReference>
<accession>A0ABY0NA78</accession>
<dbReference type="HAMAP" id="MF_00168">
    <property type="entry name" value="Q_tRNA_Tgt"/>
    <property type="match status" value="1"/>
</dbReference>
<dbReference type="InterPro" id="IPR002616">
    <property type="entry name" value="tRNA_ribo_trans-like"/>
</dbReference>
<sequence>MPPRCRLQAPEAAAEDVRCPEADGVPPWTECQDACTAVQEGRGPGWRVGERAGQMDAVPAGHDGYKGRPMAVRFELLTTDPTGARAGILHTRRGSFKTPMFMPVATHAGFRHLAMEEVKEAGASILLANTYHLMLRPGAEVFKRFGGIHPFMQWDGGVLTDSGGFQIFSLPEDRLITEKGAHFRSFYDNSRQLLSPESSIAMQQAINSEIMMVLDVCIDSRTDEAGTREAMERTHRWAVRSLEAKAARDTGQAMFGIVQGGVFPHLRDESADFLTKLPFDGFAIGGLAVGETKVERESMTLRATASLPADKPRYLMGVGTPTDLVEAVLRGVDMFDCIIPTKMAQQGYAYTFSGLVRISRSVFRLSDEPLDAECDCYVCKRYTRGYLQHLMRGKHHLGSRFLSVHNVRHYQKLMGRIREGILGGTYAQVYRELKAAIATPKDLKDEANAREVTLKEVG</sequence>
<comment type="caution">
    <text evidence="4">Lacks conserved residue(s) required for the propagation of feature annotation.</text>
</comment>
<keyword evidence="1 4" id="KW-0328">Glycosyltransferase</keyword>
<feature type="region of interest" description="RNA binding" evidence="4">
    <location>
        <begin position="317"/>
        <end position="323"/>
    </location>
</feature>
<dbReference type="InterPro" id="IPR050076">
    <property type="entry name" value="ArchSynthase1/Queuine_TRR"/>
</dbReference>
<evidence type="ECO:0000313" key="7">
    <source>
        <dbReference type="Proteomes" id="UP000198717"/>
    </source>
</evidence>
<dbReference type="NCBIfam" id="TIGR00430">
    <property type="entry name" value="Q_tRNA_tgt"/>
    <property type="match status" value="1"/>
</dbReference>
<name>A0ABY0NA78_9BACT</name>
<feature type="binding site" evidence="4">
    <location>
        <position position="379"/>
    </location>
    <ligand>
        <name>Zn(2+)</name>
        <dbReference type="ChEBI" id="CHEBI:29105"/>
    </ligand>
</feature>
<dbReference type="PANTHER" id="PTHR46499:SF1">
    <property type="entry name" value="QUEUINE TRNA-RIBOSYLTRANSFERASE"/>
    <property type="match status" value="1"/>
</dbReference>
<keyword evidence="4" id="KW-0479">Metal-binding</keyword>
<feature type="binding site" evidence="4">
    <location>
        <position position="215"/>
    </location>
    <ligand>
        <name>substrate</name>
    </ligand>
</feature>
<feature type="binding site" evidence="4">
    <location>
        <position position="405"/>
    </location>
    <ligand>
        <name>Zn(2+)</name>
        <dbReference type="ChEBI" id="CHEBI:29105"/>
    </ligand>
</feature>
<dbReference type="PANTHER" id="PTHR46499">
    <property type="entry name" value="QUEUINE TRNA-RIBOSYLTRANSFERASE"/>
    <property type="match status" value="1"/>
</dbReference>
<comment type="subunit">
    <text evidence="4">Homodimer. Within each dimer, one monomer is responsible for RNA recognition and catalysis, while the other monomer binds to the replacement base PreQ1.</text>
</comment>
<dbReference type="NCBIfam" id="TIGR00449">
    <property type="entry name" value="tgt_general"/>
    <property type="match status" value="1"/>
</dbReference>
<keyword evidence="2 4" id="KW-0808">Transferase</keyword>
<feature type="binding site" evidence="4">
    <location>
        <position position="376"/>
    </location>
    <ligand>
        <name>Zn(2+)</name>
        <dbReference type="ChEBI" id="CHEBI:29105"/>
    </ligand>
</feature>
<comment type="pathway">
    <text evidence="4">tRNA modification; tRNA-queuosine biosynthesis.</text>
</comment>
<gene>
    <name evidence="4" type="primary">tgt</name>
    <name evidence="6" type="ORF">SAMN04488504_1173</name>
</gene>
<protein>
    <recommendedName>
        <fullName evidence="4">Queuine tRNA-ribosyltransferase</fullName>
        <ecNumber evidence="4">2.4.2.29</ecNumber>
    </recommendedName>
    <alternativeName>
        <fullName evidence="4">Guanine insertion enzyme</fullName>
    </alternativeName>
    <alternativeName>
        <fullName evidence="4">tRNA-guanine transglycosylase</fullName>
    </alternativeName>
</protein>
<feature type="active site" description="Nucleophile" evidence="4">
    <location>
        <position position="336"/>
    </location>
</feature>
<comment type="catalytic activity">
    <reaction evidence="4">
        <text>7-aminomethyl-7-carbaguanine + guanosine(34) in tRNA = 7-aminomethyl-7-carbaguanosine(34) in tRNA + guanine</text>
        <dbReference type="Rhea" id="RHEA:24104"/>
        <dbReference type="Rhea" id="RHEA-COMP:10341"/>
        <dbReference type="Rhea" id="RHEA-COMP:10342"/>
        <dbReference type="ChEBI" id="CHEBI:16235"/>
        <dbReference type="ChEBI" id="CHEBI:58703"/>
        <dbReference type="ChEBI" id="CHEBI:74269"/>
        <dbReference type="ChEBI" id="CHEBI:82833"/>
        <dbReference type="EC" id="2.4.2.29"/>
    </reaction>
</comment>
<evidence type="ECO:0000256" key="1">
    <source>
        <dbReference type="ARBA" id="ARBA00022676"/>
    </source>
</evidence>
<dbReference type="Gene3D" id="3.20.20.105">
    <property type="entry name" value="Queuine tRNA-ribosyltransferase-like"/>
    <property type="match status" value="1"/>
</dbReference>
<keyword evidence="7" id="KW-1185">Reference proteome</keyword>
<evidence type="ECO:0000256" key="3">
    <source>
        <dbReference type="ARBA" id="ARBA00022694"/>
    </source>
</evidence>
<feature type="binding site" evidence="4">
    <location>
        <position position="259"/>
    </location>
    <ligand>
        <name>substrate</name>
    </ligand>
</feature>
<comment type="function">
    <text evidence="4">Catalyzes the base-exchange of a guanine (G) residue with the queuine precursor 7-aminomethyl-7-deazaguanine (PreQ1) at position 34 (anticodon wobble position) in tRNAs with GU(N) anticodons (tRNA-Asp, -Asn, -His and -Tyr). Catalysis occurs through a double-displacement mechanism. The nucleophile active site attacks the C1' of nucleotide 34 to detach the guanine base from the RNA, forming a covalent enzyme-RNA intermediate. The proton acceptor active site deprotonates the incoming PreQ1, allowing a nucleophilic attack on the C1' of the ribose to form the product. After dissociation, two additional enzymatic reactions on the tRNA convert PreQ1 to queuine (Q), resulting in the hypermodified nucleoside queuosine (7-(((4,5-cis-dihydroxy-2-cyclopenten-1-yl)amino)methyl)-7-deazaguanosine).</text>
</comment>
<dbReference type="Proteomes" id="UP000198717">
    <property type="component" value="Unassembled WGS sequence"/>
</dbReference>
<comment type="similarity">
    <text evidence="4">Belongs to the queuine tRNA-ribosyltransferase family.</text>
</comment>
<evidence type="ECO:0000313" key="6">
    <source>
        <dbReference type="EMBL" id="SDE99650.1"/>
    </source>
</evidence>
<keyword evidence="3 4" id="KW-0819">tRNA processing</keyword>
<feature type="domain" description="tRNA-guanine(15) transglycosylase-like" evidence="5">
    <location>
        <begin position="82"/>
        <end position="435"/>
    </location>
</feature>
<reference evidence="6 7" key="1">
    <citation type="submission" date="2016-10" db="EMBL/GenBank/DDBJ databases">
        <authorList>
            <person name="Varghese N."/>
            <person name="Submissions S."/>
        </authorList>
    </citation>
    <scope>NUCLEOTIDE SEQUENCE [LARGE SCALE GENOMIC DNA]</scope>
    <source>
        <strain evidence="6 7">DSM 2260</strain>
    </source>
</reference>
<keyword evidence="4" id="KW-0862">Zinc</keyword>
<feature type="binding site" evidence="4">
    <location>
        <position position="374"/>
    </location>
    <ligand>
        <name>Zn(2+)</name>
        <dbReference type="ChEBI" id="CHEBI:29105"/>
    </ligand>
</feature>
<dbReference type="InterPro" id="IPR004803">
    <property type="entry name" value="TGT"/>
</dbReference>
<dbReference type="EMBL" id="FNAJ01000017">
    <property type="protein sequence ID" value="SDE99650.1"/>
    <property type="molecule type" value="Genomic_DNA"/>
</dbReference>